<feature type="transmembrane region" description="Helical" evidence="6">
    <location>
        <begin position="526"/>
        <end position="548"/>
    </location>
</feature>
<dbReference type="EMBL" id="JOTM01000021">
    <property type="protein sequence ID" value="KEK23055.1"/>
    <property type="molecule type" value="Genomic_DNA"/>
</dbReference>
<proteinExistence type="inferred from homology"/>
<dbReference type="PANTHER" id="PTHR46795">
    <property type="entry name" value="ABC TRANSPORTER PERMEASE-RELATED-RELATED"/>
    <property type="match status" value="1"/>
</dbReference>
<feature type="transmembrane region" description="Helical" evidence="6">
    <location>
        <begin position="106"/>
        <end position="132"/>
    </location>
</feature>
<evidence type="ECO:0000256" key="5">
    <source>
        <dbReference type="ARBA" id="ARBA00023136"/>
    </source>
</evidence>
<feature type="transmembrane region" description="Helical" evidence="6">
    <location>
        <begin position="204"/>
        <end position="225"/>
    </location>
</feature>
<dbReference type="PANTHER" id="PTHR46795:SF2">
    <property type="entry name" value="ABC TRANSPORTER, PERMEASE PROTEIN"/>
    <property type="match status" value="1"/>
</dbReference>
<feature type="domain" description="ABC3 transporter permease C-terminal" evidence="7">
    <location>
        <begin position="69"/>
        <end position="181"/>
    </location>
</feature>
<feature type="transmembrane region" description="Helical" evidence="6">
    <location>
        <begin position="582"/>
        <end position="604"/>
    </location>
</feature>
<dbReference type="GO" id="GO:0055085">
    <property type="term" value="P:transmembrane transport"/>
    <property type="evidence" value="ECO:0007669"/>
    <property type="project" value="UniProtKB-UniRule"/>
</dbReference>
<keyword evidence="3 6" id="KW-0812">Transmembrane</keyword>
<comment type="caution">
    <text evidence="8">The sequence shown here is derived from an EMBL/GenBank/DDBJ whole genome shotgun (WGS) entry which is preliminary data.</text>
</comment>
<keyword evidence="9" id="KW-1185">Reference proteome</keyword>
<evidence type="ECO:0000256" key="2">
    <source>
        <dbReference type="ARBA" id="ARBA00022475"/>
    </source>
</evidence>
<dbReference type="InterPro" id="IPR003838">
    <property type="entry name" value="ABC3_permease_C"/>
</dbReference>
<feature type="transmembrane region" description="Helical" evidence="6">
    <location>
        <begin position="616"/>
        <end position="638"/>
    </location>
</feature>
<keyword evidence="6" id="KW-0813">Transport</keyword>
<dbReference type="STRING" id="574375.AZF08_22555"/>
<keyword evidence="5 6" id="KW-0472">Membrane</keyword>
<sequence length="653" mass="74359">MTFRQLAFNNVIRNKRIYLGHFFSSTFAVMIFFTYGLLAFHPNLQGELTGVSIVMNTFGKIGFQISQYLTFFFSFFFILYSVSAFLKNRKKEFGLFMLHGMSHQQLHRLVFLENMLIGILSILIGIGLGMIFSKLVLLVSGSLLATQHTLSFYFPLKAIGTTSIAFFVLFLLISLFTSRMVKVNELGELIKSEEKPKPEPKASVWLSLLAIISIGAGYAFVYHIIVAKDYMSGNQLLLLVGAGVVFVVIGTYFLFTQLSVYVMHTLKNRENTFFKRTNLLVISELIYRMKDNAKTFFMVAIISAVAFTAIGTCAAIGTSGLAESESPYAFRYESYKGNTLEESHVEEIKKQLKQSGFSYKLVSPTFKVTENGLTLIKLTDYNAYAKTLGYPPEKLLNENESLVIPRKKVKSKNNTSKIIRLEHGDLKISLPVQKNLLIPELQDKYGEIVVVSDAVYNKVLQVQTEVDRVGALSEYTLYGFIIKNWTETTDVAKKLMTSINADYRNTDFSLSSLSLKWLEMKQQNGLLSITSVLVGIVFFVFATSFLYFRLFTDLERDQKQYQMISKLGLSQKELKQIVTRQMMILFFLPIVVAMIHSGFGFLTLHQLGQTTSQTISVIQSSIIVLVSFMCMQILYFFIIRKIYMKRLYQKIYE</sequence>
<comment type="similarity">
    <text evidence="6">Belongs to the ABC-4 integral membrane protein family.</text>
</comment>
<dbReference type="PIRSF" id="PIRSF018968">
    <property type="entry name" value="ABC_permease_BceB"/>
    <property type="match status" value="1"/>
</dbReference>
<dbReference type="OrthoDB" id="1937696at2"/>
<feature type="transmembrane region" description="Helical" evidence="6">
    <location>
        <begin position="237"/>
        <end position="262"/>
    </location>
</feature>
<protein>
    <submittedName>
        <fullName evidence="8">ABC transporter permease</fullName>
    </submittedName>
</protein>
<dbReference type="Proteomes" id="UP000027778">
    <property type="component" value="Unassembled WGS sequence"/>
</dbReference>
<name>A0A073K918_9BACI</name>
<organism evidence="8 9">
    <name type="scientific">Bacillus gaemokensis</name>
    <dbReference type="NCBI Taxonomy" id="574375"/>
    <lineage>
        <taxon>Bacteria</taxon>
        <taxon>Bacillati</taxon>
        <taxon>Bacillota</taxon>
        <taxon>Bacilli</taxon>
        <taxon>Bacillales</taxon>
        <taxon>Bacillaceae</taxon>
        <taxon>Bacillus</taxon>
        <taxon>Bacillus cereus group</taxon>
    </lineage>
</organism>
<feature type="transmembrane region" description="Helical" evidence="6">
    <location>
        <begin position="296"/>
        <end position="317"/>
    </location>
</feature>
<reference evidence="8 9" key="1">
    <citation type="submission" date="2014-06" db="EMBL/GenBank/DDBJ databases">
        <title>Draft genome sequence of Bacillus gaemokensis JCM 15801 (MCCC 1A00707).</title>
        <authorList>
            <person name="Lai Q."/>
            <person name="Liu Y."/>
            <person name="Shao Z."/>
        </authorList>
    </citation>
    <scope>NUCLEOTIDE SEQUENCE [LARGE SCALE GENOMIC DNA]</scope>
    <source>
        <strain evidence="8 9">JCM 15801</strain>
    </source>
</reference>
<evidence type="ECO:0000256" key="1">
    <source>
        <dbReference type="ARBA" id="ARBA00004651"/>
    </source>
</evidence>
<evidence type="ECO:0000256" key="3">
    <source>
        <dbReference type="ARBA" id="ARBA00022692"/>
    </source>
</evidence>
<evidence type="ECO:0000313" key="8">
    <source>
        <dbReference type="EMBL" id="KEK23055.1"/>
    </source>
</evidence>
<accession>A0A073K918</accession>
<gene>
    <name evidence="8" type="ORF">BAGA_14595</name>
</gene>
<feature type="transmembrane region" description="Helical" evidence="6">
    <location>
        <begin position="152"/>
        <end position="176"/>
    </location>
</feature>
<feature type="transmembrane region" description="Helical" evidence="6">
    <location>
        <begin position="61"/>
        <end position="86"/>
    </location>
</feature>
<comment type="subcellular location">
    <subcellularLocation>
        <location evidence="1 6">Cell membrane</location>
        <topology evidence="1 6">Multi-pass membrane protein</topology>
    </subcellularLocation>
</comment>
<dbReference type="AlphaFoldDB" id="A0A073K918"/>
<evidence type="ECO:0000313" key="9">
    <source>
        <dbReference type="Proteomes" id="UP000027778"/>
    </source>
</evidence>
<evidence type="ECO:0000256" key="4">
    <source>
        <dbReference type="ARBA" id="ARBA00022989"/>
    </source>
</evidence>
<dbReference type="eggNOG" id="COG0577">
    <property type="taxonomic scope" value="Bacteria"/>
</dbReference>
<keyword evidence="2 6" id="KW-1003">Cell membrane</keyword>
<dbReference type="InterPro" id="IPR052536">
    <property type="entry name" value="ABC-4_Integral_Memb_Prot"/>
</dbReference>
<dbReference type="InterPro" id="IPR027022">
    <property type="entry name" value="ABC_permease_BceB-typ"/>
</dbReference>
<dbReference type="Pfam" id="PF02687">
    <property type="entry name" value="FtsX"/>
    <property type="match status" value="1"/>
</dbReference>
<dbReference type="GO" id="GO:0005886">
    <property type="term" value="C:plasma membrane"/>
    <property type="evidence" value="ECO:0007669"/>
    <property type="project" value="UniProtKB-SubCell"/>
</dbReference>
<feature type="transmembrane region" description="Helical" evidence="6">
    <location>
        <begin position="21"/>
        <end position="41"/>
    </location>
</feature>
<evidence type="ECO:0000256" key="6">
    <source>
        <dbReference type="PIRNR" id="PIRNR018968"/>
    </source>
</evidence>
<dbReference type="RefSeq" id="WP_033676326.1">
    <property type="nucleotide sequence ID" value="NZ_JOTM01000021.1"/>
</dbReference>
<keyword evidence="4 6" id="KW-1133">Transmembrane helix</keyword>
<evidence type="ECO:0000259" key="7">
    <source>
        <dbReference type="Pfam" id="PF02687"/>
    </source>
</evidence>